<dbReference type="Gramene" id="TraesLAC7A03G03914270.1">
    <property type="protein sequence ID" value="TraesLAC7A03G03914270.1"/>
    <property type="gene ID" value="TraesLAC7A03G03914270"/>
</dbReference>
<dbReference type="Gramene" id="TraesCAD_scaffold_024991_01G000400.1">
    <property type="protein sequence ID" value="TraesCAD_scaffold_024991_01G000400.1"/>
    <property type="gene ID" value="TraesCAD_scaffold_024991_01G000400"/>
</dbReference>
<dbReference type="Proteomes" id="UP000019116">
    <property type="component" value="Chromosome 7A"/>
</dbReference>
<feature type="compositionally biased region" description="Basic residues" evidence="1">
    <location>
        <begin position="84"/>
        <end position="99"/>
    </location>
</feature>
<dbReference type="Gramene" id="TraesCS7A02G366500.1">
    <property type="protein sequence ID" value="TraesCS7A02G366500.1"/>
    <property type="gene ID" value="TraesCS7A02G366500"/>
</dbReference>
<dbReference type="RefSeq" id="XP_044423374.1">
    <property type="nucleotide sequence ID" value="XM_044567439.1"/>
</dbReference>
<dbReference type="Gramene" id="TraesROB_scaffold_014643_01G000100.1">
    <property type="protein sequence ID" value="TraesROB_scaffold_014643_01G000100.1"/>
    <property type="gene ID" value="TraesROB_scaffold_014643_01G000100"/>
</dbReference>
<dbReference type="EnsemblPlants" id="TraesCS7A02G366500.1">
    <property type="protein sequence ID" value="TraesCS7A02G366500.1"/>
    <property type="gene ID" value="TraesCS7A02G366500"/>
</dbReference>
<dbReference type="Gramene" id="TraesSYM7A03G03914210.1">
    <property type="protein sequence ID" value="TraesSYM7A03G03914210.1"/>
    <property type="gene ID" value="TraesSYM7A03G03914210"/>
</dbReference>
<evidence type="ECO:0000313" key="2">
    <source>
        <dbReference type="EnsemblPlants" id="TraesCS7A02G366500.1"/>
    </source>
</evidence>
<dbReference type="RefSeq" id="XP_044423375.1">
    <property type="nucleotide sequence ID" value="XM_044567440.1"/>
</dbReference>
<dbReference type="OMA" id="VWLMSHR"/>
<dbReference type="Gramene" id="TraesSTA7A03G03962650.1">
    <property type="protein sequence ID" value="TraesSTA7A03G03962650.1"/>
    <property type="gene ID" value="TraesSTA7A03G03962650"/>
</dbReference>
<accession>A0A3B6RM66</accession>
<dbReference type="Gramene" id="TraesJUL7A03G03997420.1">
    <property type="protein sequence ID" value="TraesJUL7A03G03997420.1"/>
    <property type="gene ID" value="TraesJUL7A03G03997420"/>
</dbReference>
<dbReference type="Gramene" id="TraesRN7A0100878700.1">
    <property type="protein sequence ID" value="TraesRN7A0100878700.1"/>
    <property type="gene ID" value="TraesRN7A0100878700"/>
</dbReference>
<dbReference type="Gramene" id="TraesJAG7A03G03942640.1">
    <property type="protein sequence ID" value="TraesJAG7A03G03942640.1"/>
    <property type="gene ID" value="TraesJAG7A03G03942640"/>
</dbReference>
<dbReference type="KEGG" id="taes:123148083"/>
<feature type="region of interest" description="Disordered" evidence="1">
    <location>
        <begin position="143"/>
        <end position="246"/>
    </location>
</feature>
<feature type="region of interest" description="Disordered" evidence="1">
    <location>
        <begin position="53"/>
        <end position="113"/>
    </location>
</feature>
<keyword evidence="3" id="KW-1185">Reference proteome</keyword>
<gene>
    <name evidence="2" type="primary">LOC123148083</name>
</gene>
<dbReference type="GeneID" id="123148083"/>
<evidence type="ECO:0000256" key="1">
    <source>
        <dbReference type="SAM" id="MobiDB-lite"/>
    </source>
</evidence>
<dbReference type="Gramene" id="TraesCS7A03G0894900.1">
    <property type="protein sequence ID" value="TraesCS7A03G0894900.1.CDS"/>
    <property type="gene ID" value="TraesCS7A03G0894900"/>
</dbReference>
<organism evidence="2">
    <name type="scientific">Triticum aestivum</name>
    <name type="common">Wheat</name>
    <dbReference type="NCBI Taxonomy" id="4565"/>
    <lineage>
        <taxon>Eukaryota</taxon>
        <taxon>Viridiplantae</taxon>
        <taxon>Streptophyta</taxon>
        <taxon>Embryophyta</taxon>
        <taxon>Tracheophyta</taxon>
        <taxon>Spermatophyta</taxon>
        <taxon>Magnoliopsida</taxon>
        <taxon>Liliopsida</taxon>
        <taxon>Poales</taxon>
        <taxon>Poaceae</taxon>
        <taxon>BOP clade</taxon>
        <taxon>Pooideae</taxon>
        <taxon>Triticodae</taxon>
        <taxon>Triticeae</taxon>
        <taxon>Triticinae</taxon>
        <taxon>Triticum</taxon>
    </lineage>
</organism>
<feature type="compositionally biased region" description="Basic and acidic residues" evidence="1">
    <location>
        <begin position="204"/>
        <end position="213"/>
    </location>
</feature>
<protein>
    <submittedName>
        <fullName evidence="2">Uncharacterized protein</fullName>
    </submittedName>
</protein>
<dbReference type="AlphaFoldDB" id="A0A3B6RM66"/>
<name>A0A3B6RM66_WHEAT</name>
<evidence type="ECO:0000313" key="3">
    <source>
        <dbReference type="Proteomes" id="UP000019116"/>
    </source>
</evidence>
<feature type="compositionally biased region" description="Basic and acidic residues" evidence="1">
    <location>
        <begin position="143"/>
        <end position="154"/>
    </location>
</feature>
<proteinExistence type="predicted"/>
<reference evidence="2" key="2">
    <citation type="submission" date="2018-10" db="UniProtKB">
        <authorList>
            <consortium name="EnsemblPlants"/>
        </authorList>
    </citation>
    <scope>IDENTIFICATION</scope>
</reference>
<dbReference type="OrthoDB" id="699850at2759"/>
<reference evidence="2" key="1">
    <citation type="submission" date="2018-08" db="EMBL/GenBank/DDBJ databases">
        <authorList>
            <person name="Rossello M."/>
        </authorList>
    </citation>
    <scope>NUCLEOTIDE SEQUENCE [LARGE SCALE GENOMIC DNA]</scope>
    <source>
        <strain evidence="2">cv. Chinese Spring</strain>
    </source>
</reference>
<dbReference type="Gramene" id="TraesWEE_scaffold_051223_01G000200.1">
    <property type="protein sequence ID" value="TraesWEE_scaffold_051223_01G000200.1"/>
    <property type="gene ID" value="TraesWEE_scaffold_051223_01G000200"/>
</dbReference>
<sequence length="246" mass="26233">MALAPGWSPSLRSLVWLMSHRNPHLSSFSSTAAAAAIQPAAPGTAIPAVRAVQPPAAPDSSCSRSVAPEQKVLHPLPSSTPKIPIHKPSRRPTSKHPKNMIHPSREPQLVTNTPQMRSLESPTHLIPGGSCSALQSLTDKRLPAKRGDYKDPKSPRFSSSSHFPDQPTPEPIGESLTPTLQDPPHSVPGESCSTLQPVTCKPSLKADPDHEAGGENSDVQVPRIPKISPIPKDSTFHDPPHPPADP</sequence>